<proteinExistence type="predicted"/>
<sequence length="75" mass="8197">MEWVLMNSAQVVLMLIFIVGVLMMVPCAVFESRHPRQEGEPLGSRRIALISLAFTGIMLDVGLSAAMFSMLPSGE</sequence>
<name>H0QJD6_ARTG1</name>
<dbReference type="AlphaFoldDB" id="H0QJD6"/>
<evidence type="ECO:0000313" key="2">
    <source>
        <dbReference type="EMBL" id="GAB12937.1"/>
    </source>
</evidence>
<evidence type="ECO:0000313" key="3">
    <source>
        <dbReference type="Proteomes" id="UP000003828"/>
    </source>
</evidence>
<keyword evidence="1" id="KW-0472">Membrane</keyword>
<protein>
    <submittedName>
        <fullName evidence="2">Uncharacterized protein</fullName>
    </submittedName>
</protein>
<keyword evidence="1" id="KW-0812">Transmembrane</keyword>
<comment type="caution">
    <text evidence="2">The sequence shown here is derived from an EMBL/GenBank/DDBJ whole genome shotgun (WGS) entry which is preliminary data.</text>
</comment>
<dbReference type="EMBL" id="BAEG01000029">
    <property type="protein sequence ID" value="GAB12937.1"/>
    <property type="molecule type" value="Genomic_DNA"/>
</dbReference>
<feature type="transmembrane region" description="Helical" evidence="1">
    <location>
        <begin position="12"/>
        <end position="30"/>
    </location>
</feature>
<reference evidence="2 3" key="1">
    <citation type="submission" date="2011-12" db="EMBL/GenBank/DDBJ databases">
        <title>Whole genome shotgun sequence of Arthrobacter globiformis NBRC 12137.</title>
        <authorList>
            <person name="Miyazawa S."/>
            <person name="Hosoyama A."/>
            <person name="Tsuchikane K."/>
            <person name="Katsumata H."/>
            <person name="Yamazaki S."/>
            <person name="Fujita N."/>
        </authorList>
    </citation>
    <scope>NUCLEOTIDE SEQUENCE [LARGE SCALE GENOMIC DNA]</scope>
    <source>
        <strain evidence="2 3">NBRC 12137</strain>
    </source>
</reference>
<accession>H0QJD6</accession>
<gene>
    <name evidence="2" type="ORF">ARGLB_029_00130</name>
</gene>
<feature type="transmembrane region" description="Helical" evidence="1">
    <location>
        <begin position="50"/>
        <end position="71"/>
    </location>
</feature>
<keyword evidence="1" id="KW-1133">Transmembrane helix</keyword>
<organism evidence="2 3">
    <name type="scientific">Arthrobacter globiformis (strain ATCC 8010 / DSM 20124 / JCM 1332 / NBRC 12137 / NCIMB 8907 / NRRL B-2979 / 168)</name>
    <dbReference type="NCBI Taxonomy" id="1077972"/>
    <lineage>
        <taxon>Bacteria</taxon>
        <taxon>Bacillati</taxon>
        <taxon>Actinomycetota</taxon>
        <taxon>Actinomycetes</taxon>
        <taxon>Micrococcales</taxon>
        <taxon>Micrococcaceae</taxon>
        <taxon>Arthrobacter</taxon>
    </lineage>
</organism>
<evidence type="ECO:0000256" key="1">
    <source>
        <dbReference type="SAM" id="Phobius"/>
    </source>
</evidence>
<keyword evidence="3" id="KW-1185">Reference proteome</keyword>
<dbReference type="Proteomes" id="UP000003828">
    <property type="component" value="Unassembled WGS sequence"/>
</dbReference>